<proteinExistence type="predicted"/>
<accession>A0A2Z7AAT4</accession>
<keyword evidence="2" id="KW-1185">Reference proteome</keyword>
<dbReference type="Proteomes" id="UP000250235">
    <property type="component" value="Unassembled WGS sequence"/>
</dbReference>
<reference evidence="1 2" key="1">
    <citation type="journal article" date="2015" name="Proc. Natl. Acad. Sci. U.S.A.">
        <title>The resurrection genome of Boea hygrometrica: A blueprint for survival of dehydration.</title>
        <authorList>
            <person name="Xiao L."/>
            <person name="Yang G."/>
            <person name="Zhang L."/>
            <person name="Yang X."/>
            <person name="Zhao S."/>
            <person name="Ji Z."/>
            <person name="Zhou Q."/>
            <person name="Hu M."/>
            <person name="Wang Y."/>
            <person name="Chen M."/>
            <person name="Xu Y."/>
            <person name="Jin H."/>
            <person name="Xiao X."/>
            <person name="Hu G."/>
            <person name="Bao F."/>
            <person name="Hu Y."/>
            <person name="Wan P."/>
            <person name="Li L."/>
            <person name="Deng X."/>
            <person name="Kuang T."/>
            <person name="Xiang C."/>
            <person name="Zhu J.K."/>
            <person name="Oliver M.J."/>
            <person name="He Y."/>
        </authorList>
    </citation>
    <scope>NUCLEOTIDE SEQUENCE [LARGE SCALE GENOMIC DNA]</scope>
    <source>
        <strain evidence="2">cv. XS01</strain>
    </source>
</reference>
<gene>
    <name evidence="1" type="ORF">F511_37493</name>
</gene>
<evidence type="ECO:0000313" key="1">
    <source>
        <dbReference type="EMBL" id="KZV18783.1"/>
    </source>
</evidence>
<organism evidence="1 2">
    <name type="scientific">Dorcoceras hygrometricum</name>
    <dbReference type="NCBI Taxonomy" id="472368"/>
    <lineage>
        <taxon>Eukaryota</taxon>
        <taxon>Viridiplantae</taxon>
        <taxon>Streptophyta</taxon>
        <taxon>Embryophyta</taxon>
        <taxon>Tracheophyta</taxon>
        <taxon>Spermatophyta</taxon>
        <taxon>Magnoliopsida</taxon>
        <taxon>eudicotyledons</taxon>
        <taxon>Gunneridae</taxon>
        <taxon>Pentapetalae</taxon>
        <taxon>asterids</taxon>
        <taxon>lamiids</taxon>
        <taxon>Lamiales</taxon>
        <taxon>Gesneriaceae</taxon>
        <taxon>Didymocarpoideae</taxon>
        <taxon>Trichosporeae</taxon>
        <taxon>Loxocarpinae</taxon>
        <taxon>Dorcoceras</taxon>
    </lineage>
</organism>
<dbReference type="AlphaFoldDB" id="A0A2Z7AAT4"/>
<sequence>MRDSCWLGILVVTTDFVGGSSLVLSAVLVGFGPTVGRCAWRSHRFCVTDLCCSEFVVAAVCGNCSLEAGEVRMLSLYYSWNWHGYYVFAVCSPYWGLTPRSLWGCCFCLPVCCSGFPGFAAGRGYDPAGGAPGGG</sequence>
<dbReference type="EMBL" id="KV017209">
    <property type="protein sequence ID" value="KZV18783.1"/>
    <property type="molecule type" value="Genomic_DNA"/>
</dbReference>
<name>A0A2Z7AAT4_9LAMI</name>
<evidence type="ECO:0000313" key="2">
    <source>
        <dbReference type="Proteomes" id="UP000250235"/>
    </source>
</evidence>
<protein>
    <submittedName>
        <fullName evidence="1">Uncharacterized protein</fullName>
    </submittedName>
</protein>